<evidence type="ECO:0000256" key="1">
    <source>
        <dbReference type="ARBA" id="ARBA00006594"/>
    </source>
</evidence>
<dbReference type="InterPro" id="IPR029063">
    <property type="entry name" value="SAM-dependent_MTases_sf"/>
</dbReference>
<dbReference type="AlphaFoldDB" id="A0A523UP99"/>
<gene>
    <name evidence="7" type="ORF">E3J62_10865</name>
</gene>
<organism evidence="7 8">
    <name type="scientific">candidate division TA06 bacterium</name>
    <dbReference type="NCBI Taxonomy" id="2250710"/>
    <lineage>
        <taxon>Bacteria</taxon>
        <taxon>Bacteria division TA06</taxon>
    </lineage>
</organism>
<name>A0A523UP99_UNCT6</name>
<dbReference type="GO" id="GO:0005737">
    <property type="term" value="C:cytoplasm"/>
    <property type="evidence" value="ECO:0007669"/>
    <property type="project" value="TreeGrafter"/>
</dbReference>
<dbReference type="Proteomes" id="UP000315525">
    <property type="component" value="Unassembled WGS sequence"/>
</dbReference>
<comment type="similarity">
    <text evidence="1">Belongs to the N(4)/N(6)-methyltransferase family.</text>
</comment>
<dbReference type="Gene3D" id="3.40.50.150">
    <property type="entry name" value="Vaccinia Virus protein VP39"/>
    <property type="match status" value="1"/>
</dbReference>
<feature type="domain" description="DNA methylase N-4/N-6" evidence="6">
    <location>
        <begin position="155"/>
        <end position="487"/>
    </location>
</feature>
<keyword evidence="3 7" id="KW-0808">Transferase</keyword>
<reference evidence="7 8" key="1">
    <citation type="submission" date="2019-03" db="EMBL/GenBank/DDBJ databases">
        <title>Metabolic potential of uncultured bacteria and archaea associated with petroleum seepage in deep-sea sediments.</title>
        <authorList>
            <person name="Dong X."/>
            <person name="Hubert C."/>
        </authorList>
    </citation>
    <scope>NUCLEOTIDE SEQUENCE [LARGE SCALE GENOMIC DNA]</scope>
    <source>
        <strain evidence="7">E44_bin18</strain>
    </source>
</reference>
<comment type="caution">
    <text evidence="7">The sequence shown here is derived from an EMBL/GenBank/DDBJ whole genome shotgun (WGS) entry which is preliminary data.</text>
</comment>
<sequence length="951" mass="108544">MARKKATKAGKRASFESVKHKNKRVNIPTRELEDFVKEDETKPKTLLYPRDPSLDPQLVWKGKDEQDREDLKVPAVPVYIQEKIHPQALIEDLRREAQEGKPRQIDLYADFNGVQFEELIEFYLHEQNWSNRMILGDSLLVMTSLAEKEGLKGKVQMIYIDPPYGIKFGSNWQVSTRKRNVKDGKVKDASRQPEQVKAFRDTWRLGIHSYLAYLRDRLAVARELLTETGSVFVQIGDENVHLVRCLMDEVFGSENYVATISFTKTSGQTKTTLVPIASDYLLLYAKKRKMMKYRQLFSTKVLGGKGSKEHRFVELPDGTTRREPITLDEIQNPSSLPLDFRVYATGPIVSAGYSEKGSADIHIRSEGKRYLLKCGTNRHWTVGVEGTKLLWKIGRLVRQEGLRIFKRYFDDFRYSPMTNTWVDTRGETDMDYVVQTAAKVAERCLLMTTDPGDLVLDPTCGSGTTAYVAEQWGRRWITIDTSRVALALARARLMTARFPYYLLSDSPEGFVKEAEVTGQAPPASLPKMEKDVRKGFVYRREPHITLKSIANNEEIQVIHAKWHKKLEPVRAKLNKMLKRSWEEWEVPRESHKAWSKEAKELLAQWWALRKERQKEIDDSIAVGADTELLYDQPYRDPKRIRVTGPFTAESLSPHRFLSADDDLDGTVTEREARDHHDFTTMILENLKTAGVQNMVRNQRLKFDRLEPYAGRWLHADGEYTENSNAKRVAVCIGPEHGTVGPELVKEAAKEAVKGVGFDLLVVCGFAFDPHAWEAAKEFSPQSAKPFKGIVAERKAQYGKLTILLAKMNPDLAMGDELLKKTGTGNLFMVFGEPDLKVTKQKDGKLVVAIKGVDVYDPTTGQIRSHSTDDIACWFIDTDYNEESFFVRHAYFAGAEEPYDKLKRALRAEIDEAAWSALYSTKSRPFDPPKTGKIAVKVINHYGDEVLKVYRL</sequence>
<proteinExistence type="inferred from homology"/>
<dbReference type="PRINTS" id="PR00506">
    <property type="entry name" value="D21N6MTFRASE"/>
</dbReference>
<dbReference type="SUPFAM" id="SSF53335">
    <property type="entry name" value="S-adenosyl-L-methionine-dependent methyltransferases"/>
    <property type="match status" value="1"/>
</dbReference>
<dbReference type="PANTHER" id="PTHR13370:SF16">
    <property type="entry name" value="SITE-SPECIFIC DNA-METHYLTRANSFERASE (ADENINE-SPECIFIC)"/>
    <property type="match status" value="1"/>
</dbReference>
<dbReference type="PANTHER" id="PTHR13370">
    <property type="entry name" value="RNA METHYLASE-RELATED"/>
    <property type="match status" value="1"/>
</dbReference>
<accession>A0A523UP99</accession>
<dbReference type="GO" id="GO:0008170">
    <property type="term" value="F:N-methyltransferase activity"/>
    <property type="evidence" value="ECO:0007669"/>
    <property type="project" value="InterPro"/>
</dbReference>
<evidence type="ECO:0000256" key="5">
    <source>
        <dbReference type="SAM" id="MobiDB-lite"/>
    </source>
</evidence>
<evidence type="ECO:0000256" key="2">
    <source>
        <dbReference type="ARBA" id="ARBA00022603"/>
    </source>
</evidence>
<keyword evidence="4" id="KW-0949">S-adenosyl-L-methionine</keyword>
<dbReference type="PROSITE" id="PS00092">
    <property type="entry name" value="N6_MTASE"/>
    <property type="match status" value="1"/>
</dbReference>
<dbReference type="GO" id="GO:0003677">
    <property type="term" value="F:DNA binding"/>
    <property type="evidence" value="ECO:0007669"/>
    <property type="project" value="InterPro"/>
</dbReference>
<evidence type="ECO:0000259" key="6">
    <source>
        <dbReference type="Pfam" id="PF01555"/>
    </source>
</evidence>
<dbReference type="InterPro" id="IPR002941">
    <property type="entry name" value="DNA_methylase_N4/N6"/>
</dbReference>
<dbReference type="InterPro" id="IPR002295">
    <property type="entry name" value="N4/N6-MTase_EcoPI_Mod-like"/>
</dbReference>
<feature type="region of interest" description="Disordered" evidence="5">
    <location>
        <begin position="1"/>
        <end position="22"/>
    </location>
</feature>
<feature type="compositionally biased region" description="Basic residues" evidence="5">
    <location>
        <begin position="1"/>
        <end position="11"/>
    </location>
</feature>
<dbReference type="Pfam" id="PF01555">
    <property type="entry name" value="N6_N4_Mtase"/>
    <property type="match status" value="1"/>
</dbReference>
<dbReference type="InterPro" id="IPR002052">
    <property type="entry name" value="DNA_methylase_N6_adenine_CS"/>
</dbReference>
<dbReference type="EMBL" id="SOJN01000131">
    <property type="protein sequence ID" value="TET44265.1"/>
    <property type="molecule type" value="Genomic_DNA"/>
</dbReference>
<keyword evidence="2 7" id="KW-0489">Methyltransferase</keyword>
<dbReference type="GO" id="GO:0032259">
    <property type="term" value="P:methylation"/>
    <property type="evidence" value="ECO:0007669"/>
    <property type="project" value="UniProtKB-KW"/>
</dbReference>
<evidence type="ECO:0000256" key="3">
    <source>
        <dbReference type="ARBA" id="ARBA00022679"/>
    </source>
</evidence>
<protein>
    <submittedName>
        <fullName evidence="7">Site-specific DNA-methyltransferase</fullName>
    </submittedName>
</protein>
<evidence type="ECO:0000313" key="8">
    <source>
        <dbReference type="Proteomes" id="UP000315525"/>
    </source>
</evidence>
<evidence type="ECO:0000256" key="4">
    <source>
        <dbReference type="ARBA" id="ARBA00022691"/>
    </source>
</evidence>
<evidence type="ECO:0000313" key="7">
    <source>
        <dbReference type="EMBL" id="TET44265.1"/>
    </source>
</evidence>